<dbReference type="eggNOG" id="COG2962">
    <property type="taxonomic scope" value="Bacteria"/>
</dbReference>
<comment type="similarity">
    <text evidence="2">Belongs to the EamA transporter family.</text>
</comment>
<proteinExistence type="inferred from homology"/>
<evidence type="ECO:0000256" key="1">
    <source>
        <dbReference type="ARBA" id="ARBA00004651"/>
    </source>
</evidence>
<feature type="transmembrane region" description="Helical" evidence="8">
    <location>
        <begin position="7"/>
        <end position="25"/>
    </location>
</feature>
<dbReference type="STRING" id="1379903.ATO8_00725"/>
<dbReference type="RefSeq" id="WP_043841244.1">
    <property type="nucleotide sequence ID" value="NZ_AQQW01000001.1"/>
</dbReference>
<feature type="transmembrane region" description="Helical" evidence="8">
    <location>
        <begin position="266"/>
        <end position="285"/>
    </location>
</feature>
<keyword evidence="6 8" id="KW-1133">Transmembrane helix</keyword>
<evidence type="ECO:0000256" key="6">
    <source>
        <dbReference type="ARBA" id="ARBA00022989"/>
    </source>
</evidence>
<keyword evidence="3" id="KW-0813">Transport</keyword>
<feature type="transmembrane region" description="Helical" evidence="8">
    <location>
        <begin position="209"/>
        <end position="229"/>
    </location>
</feature>
<keyword evidence="11" id="KW-1185">Reference proteome</keyword>
<protein>
    <submittedName>
        <fullName evidence="10">Protein RarD</fullName>
    </submittedName>
</protein>
<evidence type="ECO:0000256" key="8">
    <source>
        <dbReference type="SAM" id="Phobius"/>
    </source>
</evidence>
<name>W4HPR0_9RHOB</name>
<keyword evidence="4" id="KW-1003">Cell membrane</keyword>
<dbReference type="NCBIfam" id="TIGR00688">
    <property type="entry name" value="rarD"/>
    <property type="match status" value="1"/>
</dbReference>
<feature type="transmembrane region" description="Helical" evidence="8">
    <location>
        <begin position="149"/>
        <end position="165"/>
    </location>
</feature>
<evidence type="ECO:0000256" key="3">
    <source>
        <dbReference type="ARBA" id="ARBA00022448"/>
    </source>
</evidence>
<dbReference type="InterPro" id="IPR004626">
    <property type="entry name" value="RarD"/>
</dbReference>
<dbReference type="AlphaFoldDB" id="W4HPR0"/>
<evidence type="ECO:0000256" key="2">
    <source>
        <dbReference type="ARBA" id="ARBA00007362"/>
    </source>
</evidence>
<evidence type="ECO:0000256" key="7">
    <source>
        <dbReference type="ARBA" id="ARBA00023136"/>
    </source>
</evidence>
<dbReference type="PANTHER" id="PTHR22911:SF137">
    <property type="entry name" value="SOLUTE CARRIER FAMILY 35 MEMBER G2-RELATED"/>
    <property type="match status" value="1"/>
</dbReference>
<reference evidence="10 11" key="1">
    <citation type="journal article" date="2014" name="Antonie Van Leeuwenhoek">
        <title>Roseivivax atlanticus sp. nov., isolated from surface seawater of the Atlantic Ocean.</title>
        <authorList>
            <person name="Li G."/>
            <person name="Lai Q."/>
            <person name="Liu X."/>
            <person name="Sun F."/>
            <person name="Shao Z."/>
        </authorList>
    </citation>
    <scope>NUCLEOTIDE SEQUENCE [LARGE SCALE GENOMIC DNA]</scope>
    <source>
        <strain evidence="10 11">22II-s10s</strain>
    </source>
</reference>
<feature type="transmembrane region" description="Helical" evidence="8">
    <location>
        <begin position="241"/>
        <end position="260"/>
    </location>
</feature>
<accession>W4HPR0</accession>
<evidence type="ECO:0000259" key="9">
    <source>
        <dbReference type="Pfam" id="PF00892"/>
    </source>
</evidence>
<keyword evidence="7 8" id="KW-0472">Membrane</keyword>
<feature type="transmembrane region" description="Helical" evidence="8">
    <location>
        <begin position="70"/>
        <end position="90"/>
    </location>
</feature>
<feature type="transmembrane region" description="Helical" evidence="8">
    <location>
        <begin position="177"/>
        <end position="197"/>
    </location>
</feature>
<dbReference type="GO" id="GO:0005886">
    <property type="term" value="C:plasma membrane"/>
    <property type="evidence" value="ECO:0007669"/>
    <property type="project" value="UniProtKB-SubCell"/>
</dbReference>
<feature type="transmembrane region" description="Helical" evidence="8">
    <location>
        <begin position="37"/>
        <end position="58"/>
    </location>
</feature>
<comment type="caution">
    <text evidence="10">The sequence shown here is derived from an EMBL/GenBank/DDBJ whole genome shotgun (WGS) entry which is preliminary data.</text>
</comment>
<comment type="subcellular location">
    <subcellularLocation>
        <location evidence="1">Cell membrane</location>
        <topology evidence="1">Multi-pass membrane protein</topology>
    </subcellularLocation>
</comment>
<feature type="transmembrane region" description="Helical" evidence="8">
    <location>
        <begin position="126"/>
        <end position="143"/>
    </location>
</feature>
<feature type="domain" description="EamA" evidence="9">
    <location>
        <begin position="6"/>
        <end position="141"/>
    </location>
</feature>
<dbReference type="InterPro" id="IPR000620">
    <property type="entry name" value="EamA_dom"/>
</dbReference>
<dbReference type="PANTHER" id="PTHR22911">
    <property type="entry name" value="ACYL-MALONYL CONDENSING ENZYME-RELATED"/>
    <property type="match status" value="1"/>
</dbReference>
<dbReference type="EMBL" id="AQQW01000001">
    <property type="protein sequence ID" value="ETW14388.1"/>
    <property type="molecule type" value="Genomic_DNA"/>
</dbReference>
<evidence type="ECO:0000313" key="10">
    <source>
        <dbReference type="EMBL" id="ETW14388.1"/>
    </source>
</evidence>
<keyword evidence="5 8" id="KW-0812">Transmembrane</keyword>
<dbReference type="Pfam" id="PF00892">
    <property type="entry name" value="EamA"/>
    <property type="match status" value="1"/>
</dbReference>
<dbReference type="SUPFAM" id="SSF103481">
    <property type="entry name" value="Multidrug resistance efflux transporter EmrE"/>
    <property type="match status" value="2"/>
</dbReference>
<gene>
    <name evidence="10" type="ORF">ATO8_00725</name>
</gene>
<feature type="transmembrane region" description="Helical" evidence="8">
    <location>
        <begin position="102"/>
        <end position="119"/>
    </location>
</feature>
<dbReference type="InterPro" id="IPR037185">
    <property type="entry name" value="EmrE-like"/>
</dbReference>
<organism evidence="10 11">
    <name type="scientific">Roseivivax marinus</name>
    <dbReference type="NCBI Taxonomy" id="1379903"/>
    <lineage>
        <taxon>Bacteria</taxon>
        <taxon>Pseudomonadati</taxon>
        <taxon>Pseudomonadota</taxon>
        <taxon>Alphaproteobacteria</taxon>
        <taxon>Rhodobacterales</taxon>
        <taxon>Roseobacteraceae</taxon>
        <taxon>Roseivivax</taxon>
    </lineage>
</organism>
<evidence type="ECO:0000313" key="11">
    <source>
        <dbReference type="Proteomes" id="UP000019063"/>
    </source>
</evidence>
<evidence type="ECO:0000256" key="4">
    <source>
        <dbReference type="ARBA" id="ARBA00022475"/>
    </source>
</evidence>
<dbReference type="Proteomes" id="UP000019063">
    <property type="component" value="Unassembled WGS sequence"/>
</dbReference>
<evidence type="ECO:0000256" key="5">
    <source>
        <dbReference type="ARBA" id="ARBA00022692"/>
    </source>
</evidence>
<dbReference type="PATRIC" id="fig|1317118.6.peg.149"/>
<sequence length="306" mass="32896">MSETKAGIAAMIGACMIWGLSPLYYKLVAEVDPVEVLAHRTWWSLVFFAGVLAVRGRLGGVARALRTPRSAGLLVISAVMISANWFLFILSIQIEHATEASLGYYIFPLMAVLLGVVAYGERLDRAAAVAVTLATLAVALLAIREGRLPWVSLIIASTFALYGLVKKRVREDGMTSVTTEVLILSPLALGWLAAVHFGPVEGGVFGNDLRLSLLLAASGPLTALPLILFSHASQRVPLGTIGLIQYLNPTLQFLCATLVFREPFGPVQAVTFALIWTALAIFGGARFAQDRRRRRAVSSSATVPHT</sequence>